<feature type="non-terminal residue" evidence="1">
    <location>
        <position position="1"/>
    </location>
</feature>
<dbReference type="AlphaFoldDB" id="X1HCQ4"/>
<feature type="non-terminal residue" evidence="1">
    <location>
        <position position="102"/>
    </location>
</feature>
<organism evidence="1">
    <name type="scientific">marine sediment metagenome</name>
    <dbReference type="NCBI Taxonomy" id="412755"/>
    <lineage>
        <taxon>unclassified sequences</taxon>
        <taxon>metagenomes</taxon>
        <taxon>ecological metagenomes</taxon>
    </lineage>
</organism>
<sequence length="102" mass="11599">RPEFALRVCYDHLAGDLGVEMFEQLVPRYFVEPQHGLRPNARGVRFFGDFGIDVEALAAQKRALCRTCLDWSARRHHLAGSLGAALLDRFFALGWARRARQS</sequence>
<name>X1HCQ4_9ZZZZ</name>
<proteinExistence type="predicted"/>
<dbReference type="EMBL" id="BARU01015414">
    <property type="protein sequence ID" value="GAH51619.1"/>
    <property type="molecule type" value="Genomic_DNA"/>
</dbReference>
<evidence type="ECO:0000313" key="1">
    <source>
        <dbReference type="EMBL" id="GAH51619.1"/>
    </source>
</evidence>
<protein>
    <submittedName>
        <fullName evidence="1">Uncharacterized protein</fullName>
    </submittedName>
</protein>
<comment type="caution">
    <text evidence="1">The sequence shown here is derived from an EMBL/GenBank/DDBJ whole genome shotgun (WGS) entry which is preliminary data.</text>
</comment>
<accession>X1HCQ4</accession>
<reference evidence="1" key="1">
    <citation type="journal article" date="2014" name="Front. Microbiol.">
        <title>High frequency of phylogenetically diverse reductive dehalogenase-homologous genes in deep subseafloor sedimentary metagenomes.</title>
        <authorList>
            <person name="Kawai M."/>
            <person name="Futagami T."/>
            <person name="Toyoda A."/>
            <person name="Takaki Y."/>
            <person name="Nishi S."/>
            <person name="Hori S."/>
            <person name="Arai W."/>
            <person name="Tsubouchi T."/>
            <person name="Morono Y."/>
            <person name="Uchiyama I."/>
            <person name="Ito T."/>
            <person name="Fujiyama A."/>
            <person name="Inagaki F."/>
            <person name="Takami H."/>
        </authorList>
    </citation>
    <scope>NUCLEOTIDE SEQUENCE</scope>
    <source>
        <strain evidence="1">Expedition CK06-06</strain>
    </source>
</reference>
<gene>
    <name evidence="1" type="ORF">S03H2_26516</name>
</gene>